<dbReference type="InterPro" id="IPR036390">
    <property type="entry name" value="WH_DNA-bd_sf"/>
</dbReference>
<dbReference type="PIRSF" id="PIRSF016838">
    <property type="entry name" value="PafC"/>
    <property type="match status" value="1"/>
</dbReference>
<dbReference type="PANTHER" id="PTHR34580:SF1">
    <property type="entry name" value="PROTEIN PAFC"/>
    <property type="match status" value="1"/>
</dbReference>
<dbReference type="Pfam" id="PF25583">
    <property type="entry name" value="WCX"/>
    <property type="match status" value="1"/>
</dbReference>
<dbReference type="InterPro" id="IPR028349">
    <property type="entry name" value="PafC-like"/>
</dbReference>
<organism evidence="4 5">
    <name type="scientific">Paenibacillus albidus</name>
    <dbReference type="NCBI Taxonomy" id="2041023"/>
    <lineage>
        <taxon>Bacteria</taxon>
        <taxon>Bacillati</taxon>
        <taxon>Bacillota</taxon>
        <taxon>Bacilli</taxon>
        <taxon>Bacillales</taxon>
        <taxon>Paenibacillaceae</taxon>
        <taxon>Paenibacillus</taxon>
    </lineage>
</organism>
<dbReference type="InterPro" id="IPR057727">
    <property type="entry name" value="WCX_dom"/>
</dbReference>
<feature type="domain" description="Helix-turn-helix type 11" evidence="1">
    <location>
        <begin position="5"/>
        <end position="57"/>
    </location>
</feature>
<dbReference type="InterPro" id="IPR026881">
    <property type="entry name" value="WYL_dom"/>
</dbReference>
<dbReference type="Gene3D" id="1.10.10.10">
    <property type="entry name" value="Winged helix-like DNA-binding domain superfamily/Winged helix DNA-binding domain"/>
    <property type="match status" value="1"/>
</dbReference>
<evidence type="ECO:0000259" key="3">
    <source>
        <dbReference type="Pfam" id="PF25583"/>
    </source>
</evidence>
<protein>
    <submittedName>
        <fullName evidence="4">Transcriptional regulator</fullName>
    </submittedName>
</protein>
<dbReference type="InterPro" id="IPR013196">
    <property type="entry name" value="HTH_11"/>
</dbReference>
<reference evidence="4" key="1">
    <citation type="journal article" date="2014" name="Int. J. Syst. Evol. Microbiol.">
        <title>Complete genome sequence of Corynebacterium casei LMG S-19264T (=DSM 44701T), isolated from a smear-ripened cheese.</title>
        <authorList>
            <consortium name="US DOE Joint Genome Institute (JGI-PGF)"/>
            <person name="Walter F."/>
            <person name="Albersmeier A."/>
            <person name="Kalinowski J."/>
            <person name="Ruckert C."/>
        </authorList>
    </citation>
    <scope>NUCLEOTIDE SEQUENCE</scope>
    <source>
        <strain evidence="4">CGMCC 1.16134</strain>
    </source>
</reference>
<evidence type="ECO:0000313" key="4">
    <source>
        <dbReference type="EMBL" id="GGF63259.1"/>
    </source>
</evidence>
<evidence type="ECO:0000259" key="2">
    <source>
        <dbReference type="Pfam" id="PF13280"/>
    </source>
</evidence>
<feature type="domain" description="WCX" evidence="3">
    <location>
        <begin position="242"/>
        <end position="313"/>
    </location>
</feature>
<dbReference type="Pfam" id="PF13280">
    <property type="entry name" value="WYL"/>
    <property type="match status" value="1"/>
</dbReference>
<dbReference type="InterPro" id="IPR036388">
    <property type="entry name" value="WH-like_DNA-bd_sf"/>
</dbReference>
<dbReference type="RefSeq" id="WP_189022057.1">
    <property type="nucleotide sequence ID" value="NZ_BMKR01000002.1"/>
</dbReference>
<dbReference type="PANTHER" id="PTHR34580">
    <property type="match status" value="1"/>
</dbReference>
<evidence type="ECO:0000313" key="5">
    <source>
        <dbReference type="Proteomes" id="UP000637643"/>
    </source>
</evidence>
<dbReference type="SUPFAM" id="SSF46785">
    <property type="entry name" value="Winged helix' DNA-binding domain"/>
    <property type="match status" value="1"/>
</dbReference>
<dbReference type="InterPro" id="IPR051534">
    <property type="entry name" value="CBASS_pafABC_assoc_protein"/>
</dbReference>
<sequence>MRVHRLIAILLLIESRGKIKAGELASALETSVRSVYRDIDVLCEAGIPLVTKSGPNGGISLMDGYTVNLKQLHGEDVINLYLTGMGIYSGGRTESGLKLRNTLLKLEKTLSPAYRQDVEIAKNRFYFDDTPWWSERAEIPCLETVRSAVWRSKKLEIQYRKVSGEVSRRTLHPYGLVVKQGEWYLAAFCEVARELRSFKCSRIHTAQTLDEEYRIPAEFSLMEYWSKQEQEFKMSKSSAEYYPVVIRLKAEKKAKLTPLEIIQQIEEEESLLVTLNLYSYEYACEHMLSILEYAELREPAELREALKKKLSNLMEIYTATPGVDKTRDR</sequence>
<dbReference type="AlphaFoldDB" id="A0A917BYE4"/>
<keyword evidence="5" id="KW-1185">Reference proteome</keyword>
<feature type="domain" description="WYL" evidence="2">
    <location>
        <begin position="141"/>
        <end position="207"/>
    </location>
</feature>
<proteinExistence type="predicted"/>
<evidence type="ECO:0000259" key="1">
    <source>
        <dbReference type="Pfam" id="PF08279"/>
    </source>
</evidence>
<dbReference type="Pfam" id="PF08279">
    <property type="entry name" value="HTH_11"/>
    <property type="match status" value="1"/>
</dbReference>
<dbReference type="PROSITE" id="PS52050">
    <property type="entry name" value="WYL"/>
    <property type="match status" value="1"/>
</dbReference>
<name>A0A917BYE4_9BACL</name>
<accession>A0A917BYE4</accession>
<reference evidence="4" key="2">
    <citation type="submission" date="2020-09" db="EMBL/GenBank/DDBJ databases">
        <authorList>
            <person name="Sun Q."/>
            <person name="Zhou Y."/>
        </authorList>
    </citation>
    <scope>NUCLEOTIDE SEQUENCE</scope>
    <source>
        <strain evidence="4">CGMCC 1.16134</strain>
    </source>
</reference>
<dbReference type="EMBL" id="BMKR01000002">
    <property type="protein sequence ID" value="GGF63259.1"/>
    <property type="molecule type" value="Genomic_DNA"/>
</dbReference>
<dbReference type="Proteomes" id="UP000637643">
    <property type="component" value="Unassembled WGS sequence"/>
</dbReference>
<gene>
    <name evidence="4" type="ORF">GCM10010912_05410</name>
</gene>
<comment type="caution">
    <text evidence="4">The sequence shown here is derived from an EMBL/GenBank/DDBJ whole genome shotgun (WGS) entry which is preliminary data.</text>
</comment>